<dbReference type="InterPro" id="IPR001380">
    <property type="entry name" value="Ribosomal_eL13"/>
</dbReference>
<accession>A0A9P7B6A5</accession>
<dbReference type="GO" id="GO:0003723">
    <property type="term" value="F:RNA binding"/>
    <property type="evidence" value="ECO:0007669"/>
    <property type="project" value="TreeGrafter"/>
</dbReference>
<evidence type="ECO:0000256" key="1">
    <source>
        <dbReference type="ARBA" id="ARBA00005640"/>
    </source>
</evidence>
<sequence>MGFGKNNVLHRNHFRKDWQSRVKTWFDQPGKKHSRRVARQAKAAKAGLRPVELLRPAVRAPTVRYNRKLRAGRGFTKAELKQAGLRAKEALSLGVPVDHRRRNRSEEGLKLNVERLEAYKARLVVFPKKAGKVKKGDTEGASKDTERLSRLAAAFPIPNGAGELEQPREITSEEKNAPSAYDQLRKARSDARLVGVRAERERKKREEEEAKKKVRRRSTLRLDVAMLTLTWTPAVNPAFSSFLYSFPLRAPATTPPFFSKRFCTDSSSDRGLSMGVATASWGSGGSEACVGFEGSQAEDRNGWIRRTPLRFPRCDDGDSLIGGSPTSDHPFSTSSLSLAACSHPRSALRPGSFSRPLEGVPAQRAWFRPEAGFGLGKSGEACREAAVWAPGGLDTPLPEAELPQCVSGSGPKLHHGAI</sequence>
<evidence type="ECO:0000313" key="5">
    <source>
        <dbReference type="EMBL" id="KAG0661138.1"/>
    </source>
</evidence>
<comment type="similarity">
    <text evidence="1">Belongs to the eukaryotic ribosomal protein eL13 family.</text>
</comment>
<protein>
    <submittedName>
        <fullName evidence="5">60S ribosomal protein L13</fullName>
    </submittedName>
</protein>
<feature type="region of interest" description="Disordered" evidence="4">
    <location>
        <begin position="162"/>
        <end position="181"/>
    </location>
</feature>
<dbReference type="FunFam" id="1.20.5.110:FF:000003">
    <property type="entry name" value="60S ribosomal protein L13"/>
    <property type="match status" value="1"/>
</dbReference>
<dbReference type="EMBL" id="PUHQ01000037">
    <property type="protein sequence ID" value="KAG0661138.1"/>
    <property type="molecule type" value="Genomic_DNA"/>
</dbReference>
<dbReference type="AlphaFoldDB" id="A0A9P7B6A5"/>
<evidence type="ECO:0000256" key="4">
    <source>
        <dbReference type="SAM" id="MobiDB-lite"/>
    </source>
</evidence>
<dbReference type="PANTHER" id="PTHR11722:SF0">
    <property type="entry name" value="LARGE RIBOSOMAL SUBUNIT PROTEIN EL13"/>
    <property type="match status" value="1"/>
</dbReference>
<comment type="caution">
    <text evidence="5">The sequence shown here is derived from an EMBL/GenBank/DDBJ whole genome shotgun (WGS) entry which is preliminary data.</text>
</comment>
<organism evidence="5 6">
    <name type="scientific">Rhodotorula mucilaginosa</name>
    <name type="common">Yeast</name>
    <name type="synonym">Rhodotorula rubra</name>
    <dbReference type="NCBI Taxonomy" id="5537"/>
    <lineage>
        <taxon>Eukaryota</taxon>
        <taxon>Fungi</taxon>
        <taxon>Dikarya</taxon>
        <taxon>Basidiomycota</taxon>
        <taxon>Pucciniomycotina</taxon>
        <taxon>Microbotryomycetes</taxon>
        <taxon>Sporidiobolales</taxon>
        <taxon>Sporidiobolaceae</taxon>
        <taxon>Rhodotorula</taxon>
    </lineage>
</organism>
<feature type="non-terminal residue" evidence="5">
    <location>
        <position position="1"/>
    </location>
</feature>
<dbReference type="Gene3D" id="1.20.5.110">
    <property type="match status" value="1"/>
</dbReference>
<dbReference type="PANTHER" id="PTHR11722">
    <property type="entry name" value="60S RIBOSOMAL PROTEIN L13"/>
    <property type="match status" value="1"/>
</dbReference>
<evidence type="ECO:0000256" key="2">
    <source>
        <dbReference type="ARBA" id="ARBA00022980"/>
    </source>
</evidence>
<keyword evidence="2 5" id="KW-0689">Ribosomal protein</keyword>
<dbReference type="OrthoDB" id="10264538at2759"/>
<keyword evidence="3" id="KW-0687">Ribonucleoprotein</keyword>
<dbReference type="Proteomes" id="UP000777482">
    <property type="component" value="Unassembled WGS sequence"/>
</dbReference>
<dbReference type="Pfam" id="PF01294">
    <property type="entry name" value="Ribosomal_L13e"/>
    <property type="match status" value="1"/>
</dbReference>
<dbReference type="HAMAP" id="MF_00499">
    <property type="entry name" value="Ribosomal_eL13"/>
    <property type="match status" value="1"/>
</dbReference>
<dbReference type="GO" id="GO:0022625">
    <property type="term" value="C:cytosolic large ribosomal subunit"/>
    <property type="evidence" value="ECO:0007669"/>
    <property type="project" value="TreeGrafter"/>
</dbReference>
<dbReference type="GO" id="GO:0003735">
    <property type="term" value="F:structural constituent of ribosome"/>
    <property type="evidence" value="ECO:0007669"/>
    <property type="project" value="InterPro"/>
</dbReference>
<evidence type="ECO:0000313" key="6">
    <source>
        <dbReference type="Proteomes" id="UP000777482"/>
    </source>
</evidence>
<feature type="compositionally biased region" description="Basic and acidic residues" evidence="4">
    <location>
        <begin position="165"/>
        <end position="176"/>
    </location>
</feature>
<keyword evidence="6" id="KW-1185">Reference proteome</keyword>
<evidence type="ECO:0000256" key="3">
    <source>
        <dbReference type="ARBA" id="ARBA00023274"/>
    </source>
</evidence>
<gene>
    <name evidence="5" type="primary">RPL13</name>
    <name evidence="5" type="ORF">C6P46_004092</name>
</gene>
<dbReference type="GO" id="GO:0006412">
    <property type="term" value="P:translation"/>
    <property type="evidence" value="ECO:0007669"/>
    <property type="project" value="InterPro"/>
</dbReference>
<reference evidence="5 6" key="1">
    <citation type="submission" date="2020-11" db="EMBL/GenBank/DDBJ databases">
        <title>Kefir isolates.</title>
        <authorList>
            <person name="Marcisauskas S."/>
            <person name="Kim Y."/>
            <person name="Blasche S."/>
        </authorList>
    </citation>
    <scope>NUCLEOTIDE SEQUENCE [LARGE SCALE GENOMIC DNA]</scope>
    <source>
        <strain evidence="5 6">KR</strain>
    </source>
</reference>
<proteinExistence type="inferred from homology"/>
<name>A0A9P7B6A5_RHOMI</name>